<organism evidence="1 2">
    <name type="scientific">Penicillium daleae</name>
    <dbReference type="NCBI Taxonomy" id="63821"/>
    <lineage>
        <taxon>Eukaryota</taxon>
        <taxon>Fungi</taxon>
        <taxon>Dikarya</taxon>
        <taxon>Ascomycota</taxon>
        <taxon>Pezizomycotina</taxon>
        <taxon>Eurotiomycetes</taxon>
        <taxon>Eurotiomycetidae</taxon>
        <taxon>Eurotiales</taxon>
        <taxon>Aspergillaceae</taxon>
        <taxon>Penicillium</taxon>
    </lineage>
</organism>
<dbReference type="AlphaFoldDB" id="A0AAD6CH49"/>
<dbReference type="GeneID" id="81594596"/>
<evidence type="ECO:0000313" key="2">
    <source>
        <dbReference type="Proteomes" id="UP001213681"/>
    </source>
</evidence>
<reference evidence="1" key="1">
    <citation type="submission" date="2022-12" db="EMBL/GenBank/DDBJ databases">
        <authorList>
            <person name="Petersen C."/>
        </authorList>
    </citation>
    <scope>NUCLEOTIDE SEQUENCE</scope>
    <source>
        <strain evidence="1">IBT 16125</strain>
    </source>
</reference>
<dbReference type="EMBL" id="JAPVEA010000001">
    <property type="protein sequence ID" value="KAJ5465273.1"/>
    <property type="molecule type" value="Genomic_DNA"/>
</dbReference>
<keyword evidence="2" id="KW-1185">Reference proteome</keyword>
<gene>
    <name evidence="1" type="ORF">N7458_000959</name>
</gene>
<accession>A0AAD6CH49</accession>
<proteinExistence type="predicted"/>
<reference evidence="1" key="2">
    <citation type="journal article" date="2023" name="IMA Fungus">
        <title>Comparative genomic study of the Penicillium genus elucidates a diverse pangenome and 15 lateral gene transfer events.</title>
        <authorList>
            <person name="Petersen C."/>
            <person name="Sorensen T."/>
            <person name="Nielsen M.R."/>
            <person name="Sondergaard T.E."/>
            <person name="Sorensen J.L."/>
            <person name="Fitzpatrick D.A."/>
            <person name="Frisvad J.C."/>
            <person name="Nielsen K.L."/>
        </authorList>
    </citation>
    <scope>NUCLEOTIDE SEQUENCE</scope>
    <source>
        <strain evidence="1">IBT 16125</strain>
    </source>
</reference>
<sequence>MAPGPHGSIRHKDKIELAMAHGVLDISQAKLENSPIEPVMESLDVHLVAIGICSTGEFARCLRHLAPCFELSATWLQQRVPEMALLDDAVPFGDGILGGLPPRKSIEQSCIAPAEASGLYFLVVHKDRHRFL</sequence>
<name>A0AAD6CH49_9EURO</name>
<dbReference type="Proteomes" id="UP001213681">
    <property type="component" value="Unassembled WGS sequence"/>
</dbReference>
<evidence type="ECO:0000313" key="1">
    <source>
        <dbReference type="EMBL" id="KAJ5465273.1"/>
    </source>
</evidence>
<protein>
    <submittedName>
        <fullName evidence="1">Uncharacterized protein</fullName>
    </submittedName>
</protein>
<comment type="caution">
    <text evidence="1">The sequence shown here is derived from an EMBL/GenBank/DDBJ whole genome shotgun (WGS) entry which is preliminary data.</text>
</comment>
<dbReference type="RefSeq" id="XP_056772120.1">
    <property type="nucleotide sequence ID" value="XM_056904353.1"/>
</dbReference>